<name>A0A3S9QM35_9ACTO</name>
<evidence type="ECO:0000256" key="2">
    <source>
        <dbReference type="ARBA" id="ARBA00022448"/>
    </source>
</evidence>
<dbReference type="GO" id="GO:0022857">
    <property type="term" value="F:transmembrane transporter activity"/>
    <property type="evidence" value="ECO:0007669"/>
    <property type="project" value="InterPro"/>
</dbReference>
<dbReference type="Pfam" id="PF02653">
    <property type="entry name" value="BPD_transp_2"/>
    <property type="match status" value="1"/>
</dbReference>
<keyword evidence="4" id="KW-0997">Cell inner membrane</keyword>
<dbReference type="PANTHER" id="PTHR32196:SF71">
    <property type="entry name" value="AUTOINDUCER 2 IMPORT SYSTEM PERMEASE PROTEIN LSRD"/>
    <property type="match status" value="1"/>
</dbReference>
<comment type="subcellular location">
    <subcellularLocation>
        <location evidence="1">Cell membrane</location>
        <topology evidence="1">Multi-pass membrane protein</topology>
    </subcellularLocation>
</comment>
<keyword evidence="3" id="KW-1003">Cell membrane</keyword>
<evidence type="ECO:0000256" key="4">
    <source>
        <dbReference type="ARBA" id="ARBA00022519"/>
    </source>
</evidence>
<evidence type="ECO:0000256" key="7">
    <source>
        <dbReference type="ARBA" id="ARBA00023136"/>
    </source>
</evidence>
<accession>A0A3S9QM35</accession>
<keyword evidence="6 9" id="KW-1133">Transmembrane helix</keyword>
<feature type="transmembrane region" description="Helical" evidence="9">
    <location>
        <begin position="214"/>
        <end position="238"/>
    </location>
</feature>
<evidence type="ECO:0000256" key="9">
    <source>
        <dbReference type="SAM" id="Phobius"/>
    </source>
</evidence>
<dbReference type="RefSeq" id="WP_108726439.1">
    <property type="nucleotide sequence ID" value="NZ_CP029001.1"/>
</dbReference>
<evidence type="ECO:0000256" key="8">
    <source>
        <dbReference type="ARBA" id="ARBA00039381"/>
    </source>
</evidence>
<proteinExistence type="predicted"/>
<keyword evidence="7 9" id="KW-0472">Membrane</keyword>
<reference evidence="10 11" key="1">
    <citation type="submission" date="2018-11" db="EMBL/GenBank/DDBJ databases">
        <title>Multidrug-resistant genes are associated with an 42-kb island TGI1 carrying a complex class 1 integron in a Trueperella pyogenes.</title>
        <authorList>
            <person name="Dong W."/>
        </authorList>
    </citation>
    <scope>NUCLEOTIDE SEQUENCE [LARGE SCALE GENOMIC DNA]</scope>
    <source>
        <strain evidence="10 11">TP4</strain>
    </source>
</reference>
<feature type="transmembrane region" description="Helical" evidence="9">
    <location>
        <begin position="297"/>
        <end position="316"/>
    </location>
</feature>
<organism evidence="10 11">
    <name type="scientific">Trueperella pyogenes</name>
    <dbReference type="NCBI Taxonomy" id="1661"/>
    <lineage>
        <taxon>Bacteria</taxon>
        <taxon>Bacillati</taxon>
        <taxon>Actinomycetota</taxon>
        <taxon>Actinomycetes</taxon>
        <taxon>Actinomycetales</taxon>
        <taxon>Actinomycetaceae</taxon>
        <taxon>Trueperella</taxon>
    </lineage>
</organism>
<evidence type="ECO:0000256" key="1">
    <source>
        <dbReference type="ARBA" id="ARBA00004651"/>
    </source>
</evidence>
<dbReference type="AlphaFoldDB" id="A0A3S9QM35"/>
<dbReference type="InterPro" id="IPR001851">
    <property type="entry name" value="ABC_transp_permease"/>
</dbReference>
<evidence type="ECO:0000256" key="3">
    <source>
        <dbReference type="ARBA" id="ARBA00022475"/>
    </source>
</evidence>
<feature type="transmembrane region" description="Helical" evidence="9">
    <location>
        <begin position="124"/>
        <end position="146"/>
    </location>
</feature>
<evidence type="ECO:0000256" key="6">
    <source>
        <dbReference type="ARBA" id="ARBA00022989"/>
    </source>
</evidence>
<dbReference type="CDD" id="cd06579">
    <property type="entry name" value="TM_PBP1_transp_AraH_like"/>
    <property type="match status" value="1"/>
</dbReference>
<feature type="transmembrane region" description="Helical" evidence="9">
    <location>
        <begin position="14"/>
        <end position="34"/>
    </location>
</feature>
<evidence type="ECO:0000313" key="11">
    <source>
        <dbReference type="Proteomes" id="UP000275951"/>
    </source>
</evidence>
<feature type="transmembrane region" description="Helical" evidence="9">
    <location>
        <begin position="244"/>
        <end position="263"/>
    </location>
</feature>
<evidence type="ECO:0000256" key="5">
    <source>
        <dbReference type="ARBA" id="ARBA00022692"/>
    </source>
</evidence>
<dbReference type="EMBL" id="CP033905">
    <property type="protein sequence ID" value="AZR07012.1"/>
    <property type="molecule type" value="Genomic_DNA"/>
</dbReference>
<keyword evidence="5 9" id="KW-0812">Transmembrane</keyword>
<evidence type="ECO:0000313" key="10">
    <source>
        <dbReference type="EMBL" id="AZR07012.1"/>
    </source>
</evidence>
<feature type="transmembrane region" description="Helical" evidence="9">
    <location>
        <begin position="270"/>
        <end position="291"/>
    </location>
</feature>
<gene>
    <name evidence="10" type="ORF">EBQ10_06670</name>
</gene>
<dbReference type="Proteomes" id="UP000275951">
    <property type="component" value="Chromosome"/>
</dbReference>
<feature type="transmembrane region" description="Helical" evidence="9">
    <location>
        <begin position="166"/>
        <end position="186"/>
    </location>
</feature>
<feature type="transmembrane region" description="Helical" evidence="9">
    <location>
        <begin position="46"/>
        <end position="69"/>
    </location>
</feature>
<protein>
    <recommendedName>
        <fullName evidence="8">Autoinducer 2 import system permease protein LsrD</fullName>
    </recommendedName>
</protein>
<sequence>MLAKLEKFARWETALAGTVVFEFIVFTLINPNFANPARVLRSMPDFIYLGIAALPLAIIMLSGGIDISFGSVASLSAITAGVVFVRTGSMVTGVTLALLVSLLCGLANGLLITTTKSIPMVITLGTQFLFAGLALGVSGLGGVSSFEGISGLPAWFNAISNGRLLGIPRLIWIFVVTACVFAFVMGKTTFGRQIRLIGVNVEAADYAGFRTSRLLVTAYALMGLTAGLVGLLLTSYVGSARADVGIPLLMPVLTLVVIGGISMNGGEGSITGVIIATFVIGFLQQGLRFVGLNENEVAVVTGFVLIVVASLRWWTIAGSEKFKNLKARKRVSQEKVAQVAN</sequence>
<dbReference type="PANTHER" id="PTHR32196">
    <property type="entry name" value="ABC TRANSPORTER PERMEASE PROTEIN YPHD-RELATED-RELATED"/>
    <property type="match status" value="1"/>
</dbReference>
<keyword evidence="2" id="KW-0813">Transport</keyword>
<feature type="transmembrane region" description="Helical" evidence="9">
    <location>
        <begin position="89"/>
        <end position="112"/>
    </location>
</feature>
<dbReference type="GO" id="GO:0005886">
    <property type="term" value="C:plasma membrane"/>
    <property type="evidence" value="ECO:0007669"/>
    <property type="project" value="UniProtKB-SubCell"/>
</dbReference>